<evidence type="ECO:0000313" key="4">
    <source>
        <dbReference type="Proteomes" id="UP001420932"/>
    </source>
</evidence>
<evidence type="ECO:0000256" key="1">
    <source>
        <dbReference type="SAM" id="MobiDB-lite"/>
    </source>
</evidence>
<feature type="transmembrane region" description="Helical" evidence="2">
    <location>
        <begin position="156"/>
        <end position="180"/>
    </location>
</feature>
<dbReference type="Proteomes" id="UP001420932">
    <property type="component" value="Unassembled WGS sequence"/>
</dbReference>
<feature type="transmembrane region" description="Helical" evidence="2">
    <location>
        <begin position="118"/>
        <end position="136"/>
    </location>
</feature>
<dbReference type="AlphaFoldDB" id="A0AAP0IEQ7"/>
<name>A0AAP0IEQ7_9MAGN</name>
<keyword evidence="2" id="KW-0472">Membrane</keyword>
<reference evidence="3 4" key="1">
    <citation type="submission" date="2024-01" db="EMBL/GenBank/DDBJ databases">
        <title>Genome assemblies of Stephania.</title>
        <authorList>
            <person name="Yang L."/>
        </authorList>
    </citation>
    <scope>NUCLEOTIDE SEQUENCE [LARGE SCALE GENOMIC DNA]</scope>
    <source>
        <strain evidence="3">YNDBR</strain>
        <tissue evidence="3">Leaf</tissue>
    </source>
</reference>
<keyword evidence="2" id="KW-0812">Transmembrane</keyword>
<dbReference type="PANTHER" id="PTHR35280:SF1">
    <property type="entry name" value="F17L21.9"/>
    <property type="match status" value="1"/>
</dbReference>
<proteinExistence type="predicted"/>
<protein>
    <submittedName>
        <fullName evidence="3">Uncharacterized protein</fullName>
    </submittedName>
</protein>
<accession>A0AAP0IEQ7</accession>
<keyword evidence="2" id="KW-1133">Transmembrane helix</keyword>
<evidence type="ECO:0000256" key="2">
    <source>
        <dbReference type="SAM" id="Phobius"/>
    </source>
</evidence>
<feature type="region of interest" description="Disordered" evidence="1">
    <location>
        <begin position="68"/>
        <end position="88"/>
    </location>
</feature>
<sequence>MEREDKEEKKKKNNNSSQVKVANLAVQKLLEEKRIQASDDGLVADDVEDHQLLSKLISQVESLKEDGTLNLPELPMETTDPSSSSVAETYGETEVVQSKEIGSEEIVKELRKLKRQNTITHCLLSVMIFVTVAWQLSEVSLILNVKHKLSHPFKSVGSMIAGALKGRSCKIILVLCSVLFNQMHKIFIKFDFTS</sequence>
<organism evidence="3 4">
    <name type="scientific">Stephania yunnanensis</name>
    <dbReference type="NCBI Taxonomy" id="152371"/>
    <lineage>
        <taxon>Eukaryota</taxon>
        <taxon>Viridiplantae</taxon>
        <taxon>Streptophyta</taxon>
        <taxon>Embryophyta</taxon>
        <taxon>Tracheophyta</taxon>
        <taxon>Spermatophyta</taxon>
        <taxon>Magnoliopsida</taxon>
        <taxon>Ranunculales</taxon>
        <taxon>Menispermaceae</taxon>
        <taxon>Menispermoideae</taxon>
        <taxon>Cissampelideae</taxon>
        <taxon>Stephania</taxon>
    </lineage>
</organism>
<comment type="caution">
    <text evidence="3">The sequence shown here is derived from an EMBL/GenBank/DDBJ whole genome shotgun (WGS) entry which is preliminary data.</text>
</comment>
<dbReference type="EMBL" id="JBBNAF010000009">
    <property type="protein sequence ID" value="KAK9113431.1"/>
    <property type="molecule type" value="Genomic_DNA"/>
</dbReference>
<dbReference type="PANTHER" id="PTHR35280">
    <property type="entry name" value="F17L21.9"/>
    <property type="match status" value="1"/>
</dbReference>
<evidence type="ECO:0000313" key="3">
    <source>
        <dbReference type="EMBL" id="KAK9113431.1"/>
    </source>
</evidence>
<keyword evidence="4" id="KW-1185">Reference proteome</keyword>
<gene>
    <name evidence="3" type="ORF">Syun_020228</name>
</gene>